<organism evidence="1 2">
    <name type="scientific">Bombyx mori</name>
    <name type="common">Silk moth</name>
    <dbReference type="NCBI Taxonomy" id="7091"/>
    <lineage>
        <taxon>Eukaryota</taxon>
        <taxon>Metazoa</taxon>
        <taxon>Ecdysozoa</taxon>
        <taxon>Arthropoda</taxon>
        <taxon>Hexapoda</taxon>
        <taxon>Insecta</taxon>
        <taxon>Pterygota</taxon>
        <taxon>Neoptera</taxon>
        <taxon>Endopterygota</taxon>
        <taxon>Lepidoptera</taxon>
        <taxon>Glossata</taxon>
        <taxon>Ditrysia</taxon>
        <taxon>Bombycoidea</taxon>
        <taxon>Bombycidae</taxon>
        <taxon>Bombycinae</taxon>
        <taxon>Bombyx</taxon>
    </lineage>
</organism>
<accession>A0A8R2M2F1</accession>
<reference evidence="2" key="1">
    <citation type="journal article" date="2008" name="Insect Biochem. Mol. Biol.">
        <title>The genome of a lepidopteran model insect, the silkworm Bombyx mori.</title>
        <authorList>
            <consortium name="International Silkworm Genome Consortium"/>
        </authorList>
    </citation>
    <scope>NUCLEOTIDE SEQUENCE [LARGE SCALE GENOMIC DNA]</scope>
    <source>
        <strain evidence="2">p50T</strain>
    </source>
</reference>
<protein>
    <submittedName>
        <fullName evidence="1">Uncharacterized protein</fullName>
    </submittedName>
</protein>
<reference evidence="1" key="2">
    <citation type="submission" date="2022-06" db="UniProtKB">
        <authorList>
            <consortium name="EnsemblMetazoa"/>
        </authorList>
    </citation>
    <scope>IDENTIFICATION</scope>
    <source>
        <strain evidence="1">p50T (Dazao)</strain>
    </source>
</reference>
<dbReference type="AlphaFoldDB" id="A0A8R2M2F1"/>
<dbReference type="EnsemblMetazoa" id="XM_038017063.1">
    <property type="protein sequence ID" value="XP_037872991.1"/>
    <property type="gene ID" value="LOC101743011"/>
</dbReference>
<sequence>MFAARGAVAVAYKFQLTFTQAHCTEFQTGHIQSLPDDSLDFILTSKYNHSTEQFADKVDVFLQPETIGCETWRRLRNTCDKLPSSGVPMGHPLRRGGIHERRSPFSVKLMNSGVHSSQTNPGFSRQPAGGAIFFY</sequence>
<proteinExistence type="predicted"/>
<keyword evidence="2" id="KW-1185">Reference proteome</keyword>
<dbReference type="Pfam" id="PF12494">
    <property type="entry name" value="DUF3695"/>
    <property type="match status" value="1"/>
</dbReference>
<dbReference type="Proteomes" id="UP000005204">
    <property type="component" value="Unassembled WGS sequence"/>
</dbReference>
<dbReference type="InterPro" id="IPR022179">
    <property type="entry name" value="CFAP276"/>
</dbReference>
<evidence type="ECO:0000313" key="2">
    <source>
        <dbReference type="Proteomes" id="UP000005204"/>
    </source>
</evidence>
<evidence type="ECO:0000313" key="1">
    <source>
        <dbReference type="EnsemblMetazoa" id="XP_037872991.1"/>
    </source>
</evidence>
<name>A0A8R2M2F1_BOMMO</name>